<evidence type="ECO:0000256" key="2">
    <source>
        <dbReference type="ARBA" id="ARBA00022722"/>
    </source>
</evidence>
<evidence type="ECO:0000256" key="3">
    <source>
        <dbReference type="ARBA" id="ARBA00022801"/>
    </source>
</evidence>
<accession>A0A7J2U547</accession>
<dbReference type="SUPFAM" id="SSF81593">
    <property type="entry name" value="Nucleotidyltransferase substrate binding subunit/domain"/>
    <property type="match status" value="1"/>
</dbReference>
<evidence type="ECO:0000256" key="4">
    <source>
        <dbReference type="ARBA" id="ARBA00024207"/>
    </source>
</evidence>
<protein>
    <submittedName>
        <fullName evidence="5">DUF86 domain-containing protein</fullName>
    </submittedName>
</protein>
<proteinExistence type="inferred from homology"/>
<dbReference type="GO" id="GO:0004540">
    <property type="term" value="F:RNA nuclease activity"/>
    <property type="evidence" value="ECO:0007669"/>
    <property type="project" value="InterPro"/>
</dbReference>
<dbReference type="InterPro" id="IPR037038">
    <property type="entry name" value="HepT-like_sf"/>
</dbReference>
<dbReference type="NCBIfam" id="NF047751">
    <property type="entry name" value="HepT_toxin"/>
    <property type="match status" value="1"/>
</dbReference>
<dbReference type="AlphaFoldDB" id="A0A7J2U547"/>
<dbReference type="GO" id="GO:0016787">
    <property type="term" value="F:hydrolase activity"/>
    <property type="evidence" value="ECO:0007669"/>
    <property type="project" value="UniProtKB-KW"/>
</dbReference>
<dbReference type="EMBL" id="DSEU01000051">
    <property type="protein sequence ID" value="HEM67437.1"/>
    <property type="molecule type" value="Genomic_DNA"/>
</dbReference>
<evidence type="ECO:0000313" key="5">
    <source>
        <dbReference type="EMBL" id="HEM67437.1"/>
    </source>
</evidence>
<name>A0A7J2U547_9CREN</name>
<dbReference type="GO" id="GO:0110001">
    <property type="term" value="C:toxin-antitoxin complex"/>
    <property type="evidence" value="ECO:0007669"/>
    <property type="project" value="InterPro"/>
</dbReference>
<sequence length="146" mass="16993">MDTGRFVVGIDRERIKKLISEIRNAISFISICSEKSFEELTDSDKYAIRYNIIVIAEAVSAIALHICRNIYGLEPETPTHALKLLADRSFIQRSLSEELVKIIRLRNLLVHRYWVIDDKVIYDAVKKNFRYVEEFIERVSLFVGSI</sequence>
<keyword evidence="1" id="KW-1277">Toxin-antitoxin system</keyword>
<evidence type="ECO:0000256" key="1">
    <source>
        <dbReference type="ARBA" id="ARBA00022649"/>
    </source>
</evidence>
<dbReference type="Gene3D" id="1.20.120.580">
    <property type="entry name" value="bsu32300-like"/>
    <property type="match status" value="1"/>
</dbReference>
<comment type="similarity">
    <text evidence="4">Belongs to the HepT RNase toxin family.</text>
</comment>
<gene>
    <name evidence="5" type="ORF">ENO26_07750</name>
</gene>
<reference evidence="5" key="1">
    <citation type="journal article" date="2020" name="mSystems">
        <title>Genome- and Community-Level Interaction Insights into Carbon Utilization and Element Cycling Functions of Hydrothermarchaeota in Hydrothermal Sediment.</title>
        <authorList>
            <person name="Zhou Z."/>
            <person name="Liu Y."/>
            <person name="Xu W."/>
            <person name="Pan J."/>
            <person name="Luo Z.H."/>
            <person name="Li M."/>
        </authorList>
    </citation>
    <scope>NUCLEOTIDE SEQUENCE [LARGE SCALE GENOMIC DNA]</scope>
    <source>
        <strain evidence="5">SpSt-125</strain>
    </source>
</reference>
<dbReference type="PANTHER" id="PTHR33397:SF5">
    <property type="entry name" value="RNASE YUTE-RELATED"/>
    <property type="match status" value="1"/>
</dbReference>
<dbReference type="PANTHER" id="PTHR33397">
    <property type="entry name" value="UPF0331 PROTEIN YUTE"/>
    <property type="match status" value="1"/>
</dbReference>
<dbReference type="InterPro" id="IPR052379">
    <property type="entry name" value="Type_VII_TA_RNase"/>
</dbReference>
<dbReference type="InterPro" id="IPR008201">
    <property type="entry name" value="HepT-like"/>
</dbReference>
<comment type="caution">
    <text evidence="5">The sequence shown here is derived from an EMBL/GenBank/DDBJ whole genome shotgun (WGS) entry which is preliminary data.</text>
</comment>
<organism evidence="5">
    <name type="scientific">Ignisphaera aggregans</name>
    <dbReference type="NCBI Taxonomy" id="334771"/>
    <lineage>
        <taxon>Archaea</taxon>
        <taxon>Thermoproteota</taxon>
        <taxon>Thermoprotei</taxon>
        <taxon>Desulfurococcales</taxon>
        <taxon>Desulfurococcaceae</taxon>
        <taxon>Ignisphaera</taxon>
    </lineage>
</organism>
<keyword evidence="3" id="KW-0378">Hydrolase</keyword>
<keyword evidence="2" id="KW-0540">Nuclease</keyword>
<dbReference type="Pfam" id="PF01934">
    <property type="entry name" value="HepT-like"/>
    <property type="match status" value="1"/>
</dbReference>